<name>A0A0V0SR68_9BILA</name>
<evidence type="ECO:0000313" key="2">
    <source>
        <dbReference type="Proteomes" id="UP000055048"/>
    </source>
</evidence>
<dbReference type="AlphaFoldDB" id="A0A0V0SR68"/>
<reference evidence="1 2" key="1">
    <citation type="submission" date="2015-01" db="EMBL/GenBank/DDBJ databases">
        <title>Evolution of Trichinella species and genotypes.</title>
        <authorList>
            <person name="Korhonen P.K."/>
            <person name="Edoardo P."/>
            <person name="Giuseppe L.R."/>
            <person name="Gasser R.B."/>
        </authorList>
    </citation>
    <scope>NUCLEOTIDE SEQUENCE [LARGE SCALE GENOMIC DNA]</scope>
    <source>
        <strain evidence="1">ISS417</strain>
    </source>
</reference>
<keyword evidence="2" id="KW-1185">Reference proteome</keyword>
<sequence length="34" mass="3824">MKEFLKFVGIPASSVQLFSPDLSLLLHCMELLIC</sequence>
<dbReference type="EMBL" id="JYDJ01003529">
    <property type="protein sequence ID" value="KRX29224.1"/>
    <property type="molecule type" value="Genomic_DNA"/>
</dbReference>
<gene>
    <name evidence="1" type="ORF">T05_15664</name>
</gene>
<protein>
    <submittedName>
        <fullName evidence="1">Uncharacterized protein</fullName>
    </submittedName>
</protein>
<evidence type="ECO:0000313" key="1">
    <source>
        <dbReference type="EMBL" id="KRX29224.1"/>
    </source>
</evidence>
<proteinExistence type="predicted"/>
<organism evidence="1 2">
    <name type="scientific">Trichinella murrelli</name>
    <dbReference type="NCBI Taxonomy" id="144512"/>
    <lineage>
        <taxon>Eukaryota</taxon>
        <taxon>Metazoa</taxon>
        <taxon>Ecdysozoa</taxon>
        <taxon>Nematoda</taxon>
        <taxon>Enoplea</taxon>
        <taxon>Dorylaimia</taxon>
        <taxon>Trichinellida</taxon>
        <taxon>Trichinellidae</taxon>
        <taxon>Trichinella</taxon>
    </lineage>
</organism>
<dbReference type="Proteomes" id="UP000055048">
    <property type="component" value="Unassembled WGS sequence"/>
</dbReference>
<accession>A0A0V0SR68</accession>
<comment type="caution">
    <text evidence="1">The sequence shown here is derived from an EMBL/GenBank/DDBJ whole genome shotgun (WGS) entry which is preliminary data.</text>
</comment>